<dbReference type="InterPro" id="IPR044550">
    <property type="entry name" value="WzxE"/>
</dbReference>
<feature type="transmembrane region" description="Helical" evidence="6">
    <location>
        <begin position="344"/>
        <end position="365"/>
    </location>
</feature>
<feature type="transmembrane region" description="Helical" evidence="6">
    <location>
        <begin position="95"/>
        <end position="114"/>
    </location>
</feature>
<feature type="transmembrane region" description="Helical" evidence="6">
    <location>
        <begin position="377"/>
        <end position="394"/>
    </location>
</feature>
<feature type="transmembrane region" description="Helical" evidence="6">
    <location>
        <begin position="224"/>
        <end position="245"/>
    </location>
</feature>
<evidence type="ECO:0000256" key="1">
    <source>
        <dbReference type="ARBA" id="ARBA00004651"/>
    </source>
</evidence>
<comment type="subcellular location">
    <subcellularLocation>
        <location evidence="1">Cell membrane</location>
        <topology evidence="1">Multi-pass membrane protein</topology>
    </subcellularLocation>
</comment>
<reference evidence="7" key="1">
    <citation type="submission" date="2019-03" db="EMBL/GenBank/DDBJ databases">
        <title>Single cell metagenomics reveals metabolic interactions within the superorganism composed of flagellate Streblomastix strix and complex community of Bacteroidetes bacteria on its surface.</title>
        <authorList>
            <person name="Treitli S.C."/>
            <person name="Kolisko M."/>
            <person name="Husnik F."/>
            <person name="Keeling P."/>
            <person name="Hampl V."/>
        </authorList>
    </citation>
    <scope>NUCLEOTIDE SEQUENCE</scope>
    <source>
        <strain evidence="7">STM</strain>
    </source>
</reference>
<evidence type="ECO:0000256" key="6">
    <source>
        <dbReference type="SAM" id="Phobius"/>
    </source>
</evidence>
<dbReference type="EMBL" id="SNRY01000077">
    <property type="protein sequence ID" value="KAA6348117.1"/>
    <property type="molecule type" value="Genomic_DNA"/>
</dbReference>
<dbReference type="PANTHER" id="PTHR30250:SF11">
    <property type="entry name" value="O-ANTIGEN TRANSPORTER-RELATED"/>
    <property type="match status" value="1"/>
</dbReference>
<name>A0A5J4SQ22_9ZZZZ</name>
<sequence>MEQQSSYRQIFKATSLFGGVQVFNILIGIIRSKFIAVLLGPTGMGIAGLLTSTTGMIAGLTNFGLGSSAVRNVAEAYLQQDKQKISIVVTTLRRLVWITGLLGTFVTLILAPWLSELTFGNKDYIYPFMFLSITLLFSQLSGGQNVLLQGTRNLTYLAKANILGSLLGLLITVPLYYFLGAEGIVPALIIASAITLLLSWYFSRKIKFDKTSLSFNEIKQAGKGMLTMGFMLSLSGLITLVVAYLTRIYIGKEGSVEQVGLYNAGFAIIGIYVGLVFTAMGTDYYPRLSGVVHDNQLAKETINQQAEIAILILAPILMIFFVFINWMIQLLYSDQFTSVNGMMQWAALGMFFRAVSWSIAFLYLAKGASKIYFINETMANIYCLVLNILGYKYWGLNGLGVAFLLAYIVYLLQVFIICKRKYNFNFDKTFVKTFVLQLICGIVCFCSVKFIRYPYQYLIGVFLIIISSIYSIKELNEKIGLKEFIISKIKRRSVLNKY</sequence>
<dbReference type="GO" id="GO:0005886">
    <property type="term" value="C:plasma membrane"/>
    <property type="evidence" value="ECO:0007669"/>
    <property type="project" value="UniProtKB-SubCell"/>
</dbReference>
<dbReference type="PANTHER" id="PTHR30250">
    <property type="entry name" value="PST FAMILY PREDICTED COLANIC ACID TRANSPORTER"/>
    <property type="match status" value="1"/>
</dbReference>
<comment type="caution">
    <text evidence="7">The sequence shown here is derived from an EMBL/GenBank/DDBJ whole genome shotgun (WGS) entry which is preliminary data.</text>
</comment>
<accession>A0A5J4SQ22</accession>
<feature type="transmembrane region" description="Helical" evidence="6">
    <location>
        <begin position="306"/>
        <end position="332"/>
    </location>
</feature>
<dbReference type="Pfam" id="PF13440">
    <property type="entry name" value="Polysacc_synt_3"/>
    <property type="match status" value="1"/>
</dbReference>
<organism evidence="7">
    <name type="scientific">termite gut metagenome</name>
    <dbReference type="NCBI Taxonomy" id="433724"/>
    <lineage>
        <taxon>unclassified sequences</taxon>
        <taxon>metagenomes</taxon>
        <taxon>organismal metagenomes</taxon>
    </lineage>
</organism>
<feature type="transmembrane region" description="Helical" evidence="6">
    <location>
        <begin position="46"/>
        <end position="74"/>
    </location>
</feature>
<evidence type="ECO:0000256" key="2">
    <source>
        <dbReference type="ARBA" id="ARBA00022475"/>
    </source>
</evidence>
<feature type="transmembrane region" description="Helical" evidence="6">
    <location>
        <begin position="400"/>
        <end position="418"/>
    </location>
</feature>
<feature type="transmembrane region" description="Helical" evidence="6">
    <location>
        <begin position="265"/>
        <end position="285"/>
    </location>
</feature>
<feature type="transmembrane region" description="Helical" evidence="6">
    <location>
        <begin position="184"/>
        <end position="203"/>
    </location>
</feature>
<keyword evidence="2" id="KW-1003">Cell membrane</keyword>
<evidence type="ECO:0000313" key="7">
    <source>
        <dbReference type="EMBL" id="KAA6348117.1"/>
    </source>
</evidence>
<gene>
    <name evidence="7" type="ORF">EZS27_004466</name>
</gene>
<dbReference type="InterPro" id="IPR050833">
    <property type="entry name" value="Poly_Biosynth_Transport"/>
</dbReference>
<keyword evidence="4 6" id="KW-1133">Transmembrane helix</keyword>
<proteinExistence type="predicted"/>
<dbReference type="CDD" id="cd13125">
    <property type="entry name" value="MATE_like_10"/>
    <property type="match status" value="1"/>
</dbReference>
<dbReference type="GO" id="GO:0009246">
    <property type="term" value="P:enterobacterial common antigen biosynthetic process"/>
    <property type="evidence" value="ECO:0007669"/>
    <property type="project" value="InterPro"/>
</dbReference>
<keyword evidence="5 6" id="KW-0472">Membrane</keyword>
<protein>
    <submittedName>
        <fullName evidence="7">Uncharacterized protein</fullName>
    </submittedName>
</protein>
<feature type="transmembrane region" description="Helical" evidence="6">
    <location>
        <begin position="160"/>
        <end position="178"/>
    </location>
</feature>
<evidence type="ECO:0000256" key="4">
    <source>
        <dbReference type="ARBA" id="ARBA00022989"/>
    </source>
</evidence>
<dbReference type="AlphaFoldDB" id="A0A5J4SQ22"/>
<evidence type="ECO:0000256" key="5">
    <source>
        <dbReference type="ARBA" id="ARBA00023136"/>
    </source>
</evidence>
<feature type="transmembrane region" description="Helical" evidence="6">
    <location>
        <begin position="126"/>
        <end position="148"/>
    </location>
</feature>
<feature type="transmembrane region" description="Helical" evidence="6">
    <location>
        <begin position="430"/>
        <end position="451"/>
    </location>
</feature>
<keyword evidence="3 6" id="KW-0812">Transmembrane</keyword>
<evidence type="ECO:0000256" key="3">
    <source>
        <dbReference type="ARBA" id="ARBA00022692"/>
    </source>
</evidence>
<feature type="transmembrane region" description="Helical" evidence="6">
    <location>
        <begin position="457"/>
        <end position="472"/>
    </location>
</feature>